<evidence type="ECO:0000313" key="12">
    <source>
        <dbReference type="EMBL" id="OEU19207.1"/>
    </source>
</evidence>
<keyword evidence="5" id="KW-1015">Disulfide bond</keyword>
<dbReference type="PANTHER" id="PTHR42801:SF4">
    <property type="entry name" value="AHPC_TSA FAMILY PROTEIN"/>
    <property type="match status" value="1"/>
</dbReference>
<protein>
    <recommendedName>
        <fullName evidence="1">thioredoxin-dependent peroxiredoxin</fullName>
        <ecNumber evidence="1">1.11.1.24</ecNumber>
    </recommendedName>
    <alternativeName>
        <fullName evidence="7">Thioredoxin peroxidase</fullName>
    </alternativeName>
</protein>
<name>A0A1E7FM40_9STRA</name>
<comment type="similarity">
    <text evidence="8">Belongs to the peroxiredoxin family. BCP/PrxQ subfamily.</text>
</comment>
<comment type="catalytic activity">
    <reaction evidence="9">
        <text>a hydroperoxide + [thioredoxin]-dithiol = an alcohol + [thioredoxin]-disulfide + H2O</text>
        <dbReference type="Rhea" id="RHEA:62620"/>
        <dbReference type="Rhea" id="RHEA-COMP:10698"/>
        <dbReference type="Rhea" id="RHEA-COMP:10700"/>
        <dbReference type="ChEBI" id="CHEBI:15377"/>
        <dbReference type="ChEBI" id="CHEBI:29950"/>
        <dbReference type="ChEBI" id="CHEBI:30879"/>
        <dbReference type="ChEBI" id="CHEBI:35924"/>
        <dbReference type="ChEBI" id="CHEBI:50058"/>
        <dbReference type="EC" id="1.11.1.24"/>
    </reaction>
</comment>
<dbReference type="OrthoDB" id="338622at2759"/>
<evidence type="ECO:0000256" key="10">
    <source>
        <dbReference type="SAM" id="SignalP"/>
    </source>
</evidence>
<proteinExistence type="inferred from homology"/>
<dbReference type="InterPro" id="IPR000866">
    <property type="entry name" value="AhpC/TSA"/>
</dbReference>
<dbReference type="KEGG" id="fcy:FRACYDRAFT_287522"/>
<evidence type="ECO:0000256" key="9">
    <source>
        <dbReference type="ARBA" id="ARBA00049091"/>
    </source>
</evidence>
<keyword evidence="10" id="KW-0732">Signal</keyword>
<evidence type="ECO:0000259" key="11">
    <source>
        <dbReference type="PROSITE" id="PS51352"/>
    </source>
</evidence>
<dbReference type="AlphaFoldDB" id="A0A1E7FM40"/>
<dbReference type="InParanoid" id="A0A1E7FM40"/>
<evidence type="ECO:0000256" key="7">
    <source>
        <dbReference type="ARBA" id="ARBA00032824"/>
    </source>
</evidence>
<evidence type="ECO:0000256" key="6">
    <source>
        <dbReference type="ARBA" id="ARBA00023284"/>
    </source>
</evidence>
<evidence type="ECO:0000256" key="4">
    <source>
        <dbReference type="ARBA" id="ARBA00023002"/>
    </source>
</evidence>
<dbReference type="InterPro" id="IPR050924">
    <property type="entry name" value="Peroxiredoxin_BCP/PrxQ"/>
</dbReference>
<sequence>MKFISAIVSAVCLVNAVDAFAPPASFSSSSASAASAASSALHLAVGEVAPDFSLQDQNGKTIKRSSIKKPLVIYFYPSDSSPGCTKQAQSFNDRITSIRKTYGADVVGISGQDVESKQKFAVEEGLTFSILADADDAVRKEFNVPKELFGLFPGRVTYVLDKAGVCQLVYKELSKAESHVMKAEETLEEMKATNTGGGAGNPFAALFNK</sequence>
<dbReference type="PANTHER" id="PTHR42801">
    <property type="entry name" value="THIOREDOXIN-DEPENDENT PEROXIDE REDUCTASE"/>
    <property type="match status" value="1"/>
</dbReference>
<organism evidence="12 13">
    <name type="scientific">Fragilariopsis cylindrus CCMP1102</name>
    <dbReference type="NCBI Taxonomy" id="635003"/>
    <lineage>
        <taxon>Eukaryota</taxon>
        <taxon>Sar</taxon>
        <taxon>Stramenopiles</taxon>
        <taxon>Ochrophyta</taxon>
        <taxon>Bacillariophyta</taxon>
        <taxon>Bacillariophyceae</taxon>
        <taxon>Bacillariophycidae</taxon>
        <taxon>Bacillariales</taxon>
        <taxon>Bacillariaceae</taxon>
        <taxon>Fragilariopsis</taxon>
    </lineage>
</organism>
<dbReference type="Gene3D" id="3.40.30.10">
    <property type="entry name" value="Glutaredoxin"/>
    <property type="match status" value="1"/>
</dbReference>
<reference evidence="12 13" key="1">
    <citation type="submission" date="2016-09" db="EMBL/GenBank/DDBJ databases">
        <title>Extensive genetic diversity and differential bi-allelic expression allows diatom success in the polar Southern Ocean.</title>
        <authorList>
            <consortium name="DOE Joint Genome Institute"/>
            <person name="Mock T."/>
            <person name="Otillar R.P."/>
            <person name="Strauss J."/>
            <person name="Dupont C."/>
            <person name="Frickenhaus S."/>
            <person name="Maumus F."/>
            <person name="Mcmullan M."/>
            <person name="Sanges R."/>
            <person name="Schmutz J."/>
            <person name="Toseland A."/>
            <person name="Valas R."/>
            <person name="Veluchamy A."/>
            <person name="Ward B.J."/>
            <person name="Allen A."/>
            <person name="Barry K."/>
            <person name="Falciatore A."/>
            <person name="Ferrante M."/>
            <person name="Fortunato A.E."/>
            <person name="Gloeckner G."/>
            <person name="Gruber A."/>
            <person name="Hipkin R."/>
            <person name="Janech M."/>
            <person name="Kroth P."/>
            <person name="Leese F."/>
            <person name="Lindquist E."/>
            <person name="Lyon B.R."/>
            <person name="Martin J."/>
            <person name="Mayer C."/>
            <person name="Parker M."/>
            <person name="Quesneville H."/>
            <person name="Raymond J."/>
            <person name="Uhlig C."/>
            <person name="Valentin K.U."/>
            <person name="Worden A.Z."/>
            <person name="Armbrust E.V."/>
            <person name="Bowler C."/>
            <person name="Green B."/>
            <person name="Moulton V."/>
            <person name="Van Oosterhout C."/>
            <person name="Grigoriev I."/>
        </authorList>
    </citation>
    <scope>NUCLEOTIDE SEQUENCE [LARGE SCALE GENOMIC DNA]</scope>
    <source>
        <strain evidence="12 13">CCMP1102</strain>
    </source>
</reference>
<gene>
    <name evidence="12" type="primary">PrxQ</name>
    <name evidence="12" type="ORF">FRACYDRAFT_287522</name>
</gene>
<evidence type="ECO:0000256" key="2">
    <source>
        <dbReference type="ARBA" id="ARBA00022559"/>
    </source>
</evidence>
<dbReference type="SUPFAM" id="SSF52833">
    <property type="entry name" value="Thioredoxin-like"/>
    <property type="match status" value="1"/>
</dbReference>
<evidence type="ECO:0000256" key="5">
    <source>
        <dbReference type="ARBA" id="ARBA00023157"/>
    </source>
</evidence>
<dbReference type="EC" id="1.11.1.24" evidence="1"/>
<dbReference type="PROSITE" id="PS51352">
    <property type="entry name" value="THIOREDOXIN_2"/>
    <property type="match status" value="1"/>
</dbReference>
<dbReference type="EMBL" id="KV784356">
    <property type="protein sequence ID" value="OEU19207.1"/>
    <property type="molecule type" value="Genomic_DNA"/>
</dbReference>
<dbReference type="InterPro" id="IPR013766">
    <property type="entry name" value="Thioredoxin_domain"/>
</dbReference>
<dbReference type="GO" id="GO:0045454">
    <property type="term" value="P:cell redox homeostasis"/>
    <property type="evidence" value="ECO:0007669"/>
    <property type="project" value="TreeGrafter"/>
</dbReference>
<keyword evidence="4" id="KW-0560">Oxidoreductase</keyword>
<keyword evidence="13" id="KW-1185">Reference proteome</keyword>
<evidence type="ECO:0000256" key="1">
    <source>
        <dbReference type="ARBA" id="ARBA00013017"/>
    </source>
</evidence>
<feature type="signal peptide" evidence="10">
    <location>
        <begin position="1"/>
        <end position="19"/>
    </location>
</feature>
<keyword evidence="2" id="KW-0575">Peroxidase</keyword>
<evidence type="ECO:0000256" key="8">
    <source>
        <dbReference type="ARBA" id="ARBA00038489"/>
    </source>
</evidence>
<feature type="domain" description="Thioredoxin" evidence="11">
    <location>
        <begin position="43"/>
        <end position="192"/>
    </location>
</feature>
<feature type="chain" id="PRO_5009193350" description="thioredoxin-dependent peroxiredoxin" evidence="10">
    <location>
        <begin position="20"/>
        <end position="209"/>
    </location>
</feature>
<accession>A0A1E7FM40</accession>
<keyword evidence="6" id="KW-0676">Redox-active center</keyword>
<evidence type="ECO:0000256" key="3">
    <source>
        <dbReference type="ARBA" id="ARBA00022862"/>
    </source>
</evidence>
<dbReference type="CDD" id="cd03017">
    <property type="entry name" value="PRX_BCP"/>
    <property type="match status" value="1"/>
</dbReference>
<evidence type="ECO:0000313" key="13">
    <source>
        <dbReference type="Proteomes" id="UP000095751"/>
    </source>
</evidence>
<dbReference type="Pfam" id="PF00578">
    <property type="entry name" value="AhpC-TSA"/>
    <property type="match status" value="1"/>
</dbReference>
<keyword evidence="3" id="KW-0049">Antioxidant</keyword>
<dbReference type="GO" id="GO:0005737">
    <property type="term" value="C:cytoplasm"/>
    <property type="evidence" value="ECO:0007669"/>
    <property type="project" value="TreeGrafter"/>
</dbReference>
<dbReference type="InterPro" id="IPR036249">
    <property type="entry name" value="Thioredoxin-like_sf"/>
</dbReference>
<dbReference type="GO" id="GO:0008379">
    <property type="term" value="F:thioredoxin peroxidase activity"/>
    <property type="evidence" value="ECO:0007669"/>
    <property type="project" value="TreeGrafter"/>
</dbReference>
<dbReference type="GO" id="GO:0034599">
    <property type="term" value="P:cellular response to oxidative stress"/>
    <property type="evidence" value="ECO:0007669"/>
    <property type="project" value="TreeGrafter"/>
</dbReference>
<dbReference type="Proteomes" id="UP000095751">
    <property type="component" value="Unassembled WGS sequence"/>
</dbReference>